<accession>A0AAU8IIB3</accession>
<feature type="transmembrane region" description="Helical" evidence="2">
    <location>
        <begin position="64"/>
        <end position="86"/>
    </location>
</feature>
<gene>
    <name evidence="3" type="ORF">ABNN70_05835</name>
</gene>
<feature type="region of interest" description="Disordered" evidence="1">
    <location>
        <begin position="277"/>
        <end position="296"/>
    </location>
</feature>
<keyword evidence="2" id="KW-0812">Transmembrane</keyword>
<name>A0AAU8IIB3_9BACL</name>
<dbReference type="AlphaFoldDB" id="A0AAU8IIB3"/>
<dbReference type="EMBL" id="CP159510">
    <property type="protein sequence ID" value="XCJ17983.1"/>
    <property type="molecule type" value="Genomic_DNA"/>
</dbReference>
<feature type="compositionally biased region" description="Basic residues" evidence="1">
    <location>
        <begin position="277"/>
        <end position="290"/>
    </location>
</feature>
<reference evidence="3" key="1">
    <citation type="submission" date="2024-06" db="EMBL/GenBank/DDBJ databases">
        <authorList>
            <person name="Fan A."/>
            <person name="Zhang F.Y."/>
            <person name="Zhang L."/>
        </authorList>
    </citation>
    <scope>NUCLEOTIDE SEQUENCE</scope>
    <source>
        <strain evidence="3">Y61</strain>
    </source>
</reference>
<feature type="transmembrane region" description="Helical" evidence="2">
    <location>
        <begin position="98"/>
        <end position="118"/>
    </location>
</feature>
<keyword evidence="2" id="KW-0472">Membrane</keyword>
<feature type="transmembrane region" description="Helical" evidence="2">
    <location>
        <begin position="32"/>
        <end position="52"/>
    </location>
</feature>
<organism evidence="3">
    <name type="scientific">Sporolactobacillus sp. Y61</name>
    <dbReference type="NCBI Taxonomy" id="3160863"/>
    <lineage>
        <taxon>Bacteria</taxon>
        <taxon>Bacillati</taxon>
        <taxon>Bacillota</taxon>
        <taxon>Bacilli</taxon>
        <taxon>Bacillales</taxon>
        <taxon>Sporolactobacillaceae</taxon>
        <taxon>Sporolactobacillus</taxon>
    </lineage>
</organism>
<evidence type="ECO:0000256" key="2">
    <source>
        <dbReference type="SAM" id="Phobius"/>
    </source>
</evidence>
<proteinExistence type="predicted"/>
<keyword evidence="2" id="KW-1133">Transmembrane helix</keyword>
<feature type="transmembrane region" description="Helical" evidence="2">
    <location>
        <begin position="179"/>
        <end position="201"/>
    </location>
</feature>
<feature type="transmembrane region" description="Helical" evidence="2">
    <location>
        <begin position="133"/>
        <end position="152"/>
    </location>
</feature>
<evidence type="ECO:0000313" key="3">
    <source>
        <dbReference type="EMBL" id="XCJ17983.1"/>
    </source>
</evidence>
<dbReference type="RefSeq" id="WP_353949067.1">
    <property type="nucleotide sequence ID" value="NZ_CP159510.1"/>
</dbReference>
<evidence type="ECO:0000256" key="1">
    <source>
        <dbReference type="SAM" id="MobiDB-lite"/>
    </source>
</evidence>
<protein>
    <submittedName>
        <fullName evidence="3">Uncharacterized protein</fullName>
    </submittedName>
</protein>
<feature type="transmembrane region" description="Helical" evidence="2">
    <location>
        <begin position="207"/>
        <end position="233"/>
    </location>
</feature>
<sequence>MKIFKNYSEEDFEYFKNGVVSGRLNPVRMGKLLWVFPLLSLLFVFVVSFAVFDESTRRLYSGWISIFYIQWGSIIVFGIICIFFLFKRVSLKFQRTQMIILILSSCQLAYDMALFAFIKTKIDFATFPFTPVMNLYTLSVFLIFCFSILRAVNLLKKGAFRKNGWGLLGRQYNEKTSSFSNVAIFALVGSVIGLIAMSLFGALGQDVLIIVVMLFVSISIFSVGITEFIFVLYCKIRFPSFNISMRDQKQIDKEDAEIDDLIVQIEKENRQEFKKLKRERKQERKKRKRNRWWDAK</sequence>